<gene>
    <name evidence="1" type="ORF">RDWZM_003170</name>
</gene>
<reference evidence="1" key="1">
    <citation type="submission" date="2022-12" db="EMBL/GenBank/DDBJ databases">
        <title>Genome assemblies of Blomia tropicalis.</title>
        <authorList>
            <person name="Cui Y."/>
        </authorList>
    </citation>
    <scope>NUCLEOTIDE SEQUENCE</scope>
    <source>
        <tissue evidence="1">Adult mites</tissue>
    </source>
</reference>
<dbReference type="EMBL" id="JAPWDV010000001">
    <property type="protein sequence ID" value="KAJ6224625.1"/>
    <property type="molecule type" value="Genomic_DNA"/>
</dbReference>
<dbReference type="OMA" id="HIEEITY"/>
<dbReference type="AlphaFoldDB" id="A0A9Q0MEY4"/>
<evidence type="ECO:0000313" key="1">
    <source>
        <dbReference type="EMBL" id="KAJ6224625.1"/>
    </source>
</evidence>
<accession>A0A9Q0MEY4</accession>
<name>A0A9Q0MEY4_BLOTA</name>
<dbReference type="Proteomes" id="UP001142055">
    <property type="component" value="Chromosome 1"/>
</dbReference>
<keyword evidence="2" id="KW-1185">Reference proteome</keyword>
<evidence type="ECO:0000313" key="2">
    <source>
        <dbReference type="Proteomes" id="UP001142055"/>
    </source>
</evidence>
<dbReference type="OrthoDB" id="10437460at2759"/>
<sequence length="277" mass="31829">MDYKEIRQTIEDIIVKLENQTLNIKDEKQKSKMLSDASSKLLSQLNSDERAIEKLYLCYLIIEFFNRPNLNKKLSSDFIRSIFPSMLNKRQAALVSQLISLALNLHHGPLLDCLEFYIRNCDAIMFPDIPISSSLATDSPLFCSAVISRGYYRCHPDSSKHLAEWLRTLVDLVPENTIQLTKVIPYSFLERPVDYELHLAILNVIRSRRCEKVSNHLFIINLLYSIQAMPDNHLLVDRLAQMLTIAFANDMCSNSNQLKSVLMTSFSKNILINAICK</sequence>
<proteinExistence type="predicted"/>
<organism evidence="1 2">
    <name type="scientific">Blomia tropicalis</name>
    <name type="common">Mite</name>
    <dbReference type="NCBI Taxonomy" id="40697"/>
    <lineage>
        <taxon>Eukaryota</taxon>
        <taxon>Metazoa</taxon>
        <taxon>Ecdysozoa</taxon>
        <taxon>Arthropoda</taxon>
        <taxon>Chelicerata</taxon>
        <taxon>Arachnida</taxon>
        <taxon>Acari</taxon>
        <taxon>Acariformes</taxon>
        <taxon>Sarcoptiformes</taxon>
        <taxon>Astigmata</taxon>
        <taxon>Glycyphagoidea</taxon>
        <taxon>Echimyopodidae</taxon>
        <taxon>Blomia</taxon>
    </lineage>
</organism>
<protein>
    <submittedName>
        <fullName evidence="1">Uncharacterized protein</fullName>
    </submittedName>
</protein>
<comment type="caution">
    <text evidence="1">The sequence shown here is derived from an EMBL/GenBank/DDBJ whole genome shotgun (WGS) entry which is preliminary data.</text>
</comment>